<dbReference type="GeneTree" id="ENSGT00950000182924"/>
<dbReference type="SUPFAM" id="SSF53300">
    <property type="entry name" value="vWA-like"/>
    <property type="match status" value="1"/>
</dbReference>
<dbReference type="InterPro" id="IPR006896">
    <property type="entry name" value="Sec23/24_trunk_dom"/>
</dbReference>
<evidence type="ECO:0008006" key="11">
    <source>
        <dbReference type="Google" id="ProtNLM"/>
    </source>
</evidence>
<feature type="compositionally biased region" description="Low complexity" evidence="5">
    <location>
        <begin position="129"/>
        <end position="144"/>
    </location>
</feature>
<feature type="region of interest" description="Disordered" evidence="5">
    <location>
        <begin position="211"/>
        <end position="237"/>
    </location>
</feature>
<evidence type="ECO:0000256" key="2">
    <source>
        <dbReference type="ARBA" id="ARBA00008334"/>
    </source>
</evidence>
<keyword evidence="4" id="KW-0653">Protein transport</keyword>
<name>A0A4W4E7U1_ELEEL</name>
<dbReference type="InterPro" id="IPR006895">
    <property type="entry name" value="Znf_Sec23_Sec24"/>
</dbReference>
<feature type="domain" description="Zinc finger Sec23/Sec24-type" evidence="6">
    <location>
        <begin position="332"/>
        <end position="370"/>
    </location>
</feature>
<protein>
    <recommendedName>
        <fullName evidence="11">SEC24 homolog D, COPII coat complex component</fullName>
    </recommendedName>
</protein>
<dbReference type="InterPro" id="IPR041742">
    <property type="entry name" value="Sec24-like_trunk_dom"/>
</dbReference>
<dbReference type="Ensembl" id="ENSEEET00000007460.2">
    <property type="protein sequence ID" value="ENSEEEP00000007360.2"/>
    <property type="gene ID" value="ENSEEEG00000002150.2"/>
</dbReference>
<evidence type="ECO:0000259" key="7">
    <source>
        <dbReference type="Pfam" id="PF04811"/>
    </source>
</evidence>
<dbReference type="CDD" id="cd01479">
    <property type="entry name" value="Sec24-like"/>
    <property type="match status" value="1"/>
</dbReference>
<dbReference type="InterPro" id="IPR050550">
    <property type="entry name" value="SEC23_SEC24_subfamily"/>
</dbReference>
<accession>A0A4W4E7U1</accession>
<reference evidence="9" key="4">
    <citation type="submission" date="2025-08" db="UniProtKB">
        <authorList>
            <consortium name="Ensembl"/>
        </authorList>
    </citation>
    <scope>IDENTIFICATION</scope>
</reference>
<feature type="domain" description="Sec23/Sec24 trunk" evidence="7">
    <location>
        <begin position="409"/>
        <end position="652"/>
    </location>
</feature>
<dbReference type="Gene3D" id="2.60.40.1670">
    <property type="entry name" value="beta-sandwich domain of Sec23/24"/>
    <property type="match status" value="1"/>
</dbReference>
<dbReference type="FunFam" id="3.40.50.410:FF:000020">
    <property type="entry name" value="protein transport protein Sec24D isoform X1"/>
    <property type="match status" value="1"/>
</dbReference>
<feature type="domain" description="Sec23/Sec24 beta-sandwich" evidence="8">
    <location>
        <begin position="658"/>
        <end position="741"/>
    </location>
</feature>
<evidence type="ECO:0000256" key="4">
    <source>
        <dbReference type="ARBA" id="ARBA00022927"/>
    </source>
</evidence>
<reference evidence="9" key="3">
    <citation type="submission" date="2020-05" db="EMBL/GenBank/DDBJ databases">
        <title>Electrophorus electricus (electric eel) genome, fEleEle1, primary haplotype.</title>
        <authorList>
            <person name="Myers G."/>
            <person name="Meyer A."/>
            <person name="Fedrigo O."/>
            <person name="Formenti G."/>
            <person name="Rhie A."/>
            <person name="Tracey A."/>
            <person name="Sims Y."/>
            <person name="Jarvis E.D."/>
        </authorList>
    </citation>
    <scope>NUCLEOTIDE SEQUENCE [LARGE SCALE GENOMIC DNA]</scope>
</reference>
<dbReference type="Proteomes" id="UP000314983">
    <property type="component" value="Chromosome 19"/>
</dbReference>
<evidence type="ECO:0000313" key="10">
    <source>
        <dbReference type="Proteomes" id="UP000314983"/>
    </source>
</evidence>
<dbReference type="SUPFAM" id="SSF81995">
    <property type="entry name" value="beta-sandwich domain of Sec23/24"/>
    <property type="match status" value="2"/>
</dbReference>
<keyword evidence="10" id="KW-1185">Reference proteome</keyword>
<reference evidence="10" key="2">
    <citation type="journal article" date="2017" name="Sci. Adv.">
        <title>A tail of two voltages: Proteomic comparison of the three electric organs of the electric eel.</title>
        <authorList>
            <person name="Traeger L.L."/>
            <person name="Sabat G."/>
            <person name="Barrett-Wilt G.A."/>
            <person name="Wells G.B."/>
            <person name="Sussman M.R."/>
        </authorList>
    </citation>
    <scope>NUCLEOTIDE SEQUENCE [LARGE SCALE GENOMIC DNA]</scope>
</reference>
<sequence>MSQQGYVATPPYSQAQPGMGGYPTGFGAPPPQSHYGHYGAPAQPFAPQAAGMKFPKSRTYFRQVSSSFPTFRYPPLPADSAPAMSPYGQPPQRPYHSMPQATPPTQQITNQMSAMNIGGYGRFTPNPIQSPQSPTSSAAPQPFQMSPPTPMGHAPLSPQGPQLPPLSACPPMAASPPVGVPPMVMPNCQPGSPLMGGGGFQPQMAGPPAGAFPGAFPGGAAQMAGPPQKKLDPDSIPSTTQVIEDDQVKRGGQLYTTNLRGQVPPFVTTSFSVQDQGNASPRFMRCTTYSFPCTSDLAKQCQVPLATIIKPLASVPKNETPLYIVNHGEAGPIRCNRCKAYMCPFMLFIDGGRRYQCGFCNCVNEVPVQYFQHLDHMGRRLDMYERPELSLGSYEFTATLDYCKNNKPPNPPAYIFVIDVSYNNIKSGLVKLICDELKTLLDQLPKEEGAEGSAIKVGFVTYNKILHFYNVKSALAQPQMMVVSDVAEMFVPLLDGFLVNFQESRAVINNLLEQIPDMFSDTNESETVFAPVIQAGVEALKAAECSGKLFIFHSSLPMAEAPGKLKNRDDRKLVNTEKEKTLFQAQRGIYEQLTKECVNQGCCVDLFLFPNQYVDLATMADVPAHTGGSVYKYSNFQVQVDGQHFLSDLRQDVKKSIGFDAMMRVRTSTGFRATDFYGAIYMNNTTDVEMAAVDCEKAVTVEFKHDDTLSEDVGALIQCALLYTSISGQRRLRVHNLSLACSSQLSDLYKSCETDALINFFAKSGDPTVPPLHGCSERGGAQCGALLRGAPE</sequence>
<dbReference type="Gene3D" id="1.20.120.730">
    <property type="entry name" value="Sec23/Sec24 helical domain"/>
    <property type="match status" value="1"/>
</dbReference>
<dbReference type="Pfam" id="PF08033">
    <property type="entry name" value="Sec23_BS"/>
    <property type="match status" value="1"/>
</dbReference>
<dbReference type="Gene3D" id="2.30.30.380">
    <property type="entry name" value="Zn-finger domain of Sec23/24"/>
    <property type="match status" value="1"/>
</dbReference>
<evidence type="ECO:0000259" key="8">
    <source>
        <dbReference type="Pfam" id="PF08033"/>
    </source>
</evidence>
<reference evidence="10" key="1">
    <citation type="journal article" date="2014" name="Science">
        <title>Nonhuman genetics. Genomic basis for the convergent evolution of electric organs.</title>
        <authorList>
            <person name="Gallant J.R."/>
            <person name="Traeger L.L."/>
            <person name="Volkening J.D."/>
            <person name="Moffett H."/>
            <person name="Chen P.H."/>
            <person name="Novina C.D."/>
            <person name="Phillips G.N.Jr."/>
            <person name="Anand R."/>
            <person name="Wells G.B."/>
            <person name="Pinch M."/>
            <person name="Guth R."/>
            <person name="Unguez G.A."/>
            <person name="Albert J.S."/>
            <person name="Zakon H.H."/>
            <person name="Samanta M.P."/>
            <person name="Sussman M.R."/>
        </authorList>
    </citation>
    <scope>NUCLEOTIDE SEQUENCE [LARGE SCALE GENOMIC DNA]</scope>
</reference>
<dbReference type="GO" id="GO:0000149">
    <property type="term" value="F:SNARE binding"/>
    <property type="evidence" value="ECO:0007669"/>
    <property type="project" value="TreeGrafter"/>
</dbReference>
<dbReference type="GO" id="GO:0006886">
    <property type="term" value="P:intracellular protein transport"/>
    <property type="evidence" value="ECO:0007669"/>
    <property type="project" value="InterPro"/>
</dbReference>
<feature type="compositionally biased region" description="Low complexity" evidence="5">
    <location>
        <begin position="211"/>
        <end position="227"/>
    </location>
</feature>
<dbReference type="FunFam" id="2.60.40.1670:FF:000004">
    <property type="entry name" value="SEC24 homolog D, COPII coat complex component"/>
    <property type="match status" value="1"/>
</dbReference>
<comment type="similarity">
    <text evidence="2">Belongs to the SEC23/SEC24 family. SEC24 subfamily.</text>
</comment>
<dbReference type="GO" id="GO:0090110">
    <property type="term" value="P:COPII-coated vesicle cargo loading"/>
    <property type="evidence" value="ECO:0007669"/>
    <property type="project" value="TreeGrafter"/>
</dbReference>
<feature type="region of interest" description="Disordered" evidence="5">
    <location>
        <begin position="1"/>
        <end position="32"/>
    </location>
</feature>
<evidence type="ECO:0000259" key="6">
    <source>
        <dbReference type="Pfam" id="PF04810"/>
    </source>
</evidence>
<evidence type="ECO:0000256" key="5">
    <source>
        <dbReference type="SAM" id="MobiDB-lite"/>
    </source>
</evidence>
<dbReference type="SUPFAM" id="SSF82919">
    <property type="entry name" value="Zn-finger domain of Sec23/24"/>
    <property type="match status" value="1"/>
</dbReference>
<dbReference type="FunFam" id="2.30.30.380:FF:000003">
    <property type="entry name" value="SEC24 homolog D, COPII coat complex component"/>
    <property type="match status" value="1"/>
</dbReference>
<dbReference type="Gene3D" id="3.40.50.410">
    <property type="entry name" value="von Willebrand factor, type A domain"/>
    <property type="match status" value="1"/>
</dbReference>
<dbReference type="GO" id="GO:0030127">
    <property type="term" value="C:COPII vesicle coat"/>
    <property type="evidence" value="ECO:0007669"/>
    <property type="project" value="InterPro"/>
</dbReference>
<reference evidence="9" key="5">
    <citation type="submission" date="2025-09" db="UniProtKB">
        <authorList>
            <consortium name="Ensembl"/>
        </authorList>
    </citation>
    <scope>IDENTIFICATION</scope>
</reference>
<proteinExistence type="inferred from homology"/>
<dbReference type="GO" id="GO:0005829">
    <property type="term" value="C:cytosol"/>
    <property type="evidence" value="ECO:0007669"/>
    <property type="project" value="UniProtKB-SubCell"/>
</dbReference>
<comment type="subcellular location">
    <subcellularLocation>
        <location evidence="1">Cytoplasm</location>
        <location evidence="1">Cytosol</location>
    </subcellularLocation>
</comment>
<organism evidence="9 10">
    <name type="scientific">Electrophorus electricus</name>
    <name type="common">Electric eel</name>
    <name type="synonym">Gymnotus electricus</name>
    <dbReference type="NCBI Taxonomy" id="8005"/>
    <lineage>
        <taxon>Eukaryota</taxon>
        <taxon>Metazoa</taxon>
        <taxon>Chordata</taxon>
        <taxon>Craniata</taxon>
        <taxon>Vertebrata</taxon>
        <taxon>Euteleostomi</taxon>
        <taxon>Actinopterygii</taxon>
        <taxon>Neopterygii</taxon>
        <taxon>Teleostei</taxon>
        <taxon>Ostariophysi</taxon>
        <taxon>Gymnotiformes</taxon>
        <taxon>Gymnotoidei</taxon>
        <taxon>Gymnotidae</taxon>
        <taxon>Electrophorus</taxon>
    </lineage>
</organism>
<keyword evidence="3" id="KW-0813">Transport</keyword>
<dbReference type="GO" id="GO:0070971">
    <property type="term" value="C:endoplasmic reticulum exit site"/>
    <property type="evidence" value="ECO:0007669"/>
    <property type="project" value="TreeGrafter"/>
</dbReference>
<dbReference type="InterPro" id="IPR036465">
    <property type="entry name" value="vWFA_dom_sf"/>
</dbReference>
<dbReference type="InterPro" id="IPR036174">
    <property type="entry name" value="Znf_Sec23_Sec24_sf"/>
</dbReference>
<dbReference type="Pfam" id="PF04810">
    <property type="entry name" value="zf-Sec23_Sec24"/>
    <property type="match status" value="1"/>
</dbReference>
<feature type="region of interest" description="Disordered" evidence="5">
    <location>
        <begin position="123"/>
        <end position="168"/>
    </location>
</feature>
<evidence type="ECO:0000313" key="9">
    <source>
        <dbReference type="Ensembl" id="ENSEEEP00000007360.2"/>
    </source>
</evidence>
<dbReference type="GO" id="GO:0008270">
    <property type="term" value="F:zinc ion binding"/>
    <property type="evidence" value="ECO:0007669"/>
    <property type="project" value="InterPro"/>
</dbReference>
<dbReference type="AlphaFoldDB" id="A0A4W4E7U1"/>
<dbReference type="InterPro" id="IPR012990">
    <property type="entry name" value="Beta-sandwich_Sec23_24"/>
</dbReference>
<feature type="compositionally biased region" description="Polar residues" evidence="5">
    <location>
        <begin position="1"/>
        <end position="16"/>
    </location>
</feature>
<gene>
    <name evidence="9" type="primary">SEC24D</name>
</gene>
<dbReference type="PANTHER" id="PTHR13803">
    <property type="entry name" value="SEC24-RELATED PROTEIN"/>
    <property type="match status" value="1"/>
</dbReference>
<evidence type="ECO:0000256" key="1">
    <source>
        <dbReference type="ARBA" id="ARBA00004514"/>
    </source>
</evidence>
<dbReference type="Pfam" id="PF04811">
    <property type="entry name" value="Sec23_trunk"/>
    <property type="match status" value="1"/>
</dbReference>
<evidence type="ECO:0000256" key="3">
    <source>
        <dbReference type="ARBA" id="ARBA00022448"/>
    </source>
</evidence>
<dbReference type="PANTHER" id="PTHR13803:SF6">
    <property type="entry name" value="PROTEIN TRANSPORT PROTEIN SEC24D"/>
    <property type="match status" value="1"/>
</dbReference>